<keyword evidence="2" id="KW-0460">Magnesium</keyword>
<dbReference type="EC" id="2.5.1.31" evidence="2"/>
<feature type="binding site" evidence="2">
    <location>
        <begin position="194"/>
        <end position="196"/>
    </location>
    <ligand>
        <name>substrate</name>
    </ligand>
</feature>
<evidence type="ECO:0000313" key="3">
    <source>
        <dbReference type="EMBL" id="OOC09282.1"/>
    </source>
</evidence>
<dbReference type="InterPro" id="IPR001441">
    <property type="entry name" value="UPP_synth-like"/>
</dbReference>
<sequence length="250" mass="28075">MPDPHPNMSAEAVLPAHVAVIMDGNGRWAEARGEPRAAGHREGLGATREAVRYFGEQGITALTLFAFSSENWRRPREEVEALFELFVSAIEGELPELLERGVKLRFIGERARFPEELQQRMQEAERRTADNRGLELVIALGYGGRWDMQQAALRWAREQGDAARSDDEAGLERYLSTAGLPDVDLLIRTGGEQRISNFLLWQAAYAELLFIDTLWPDMTREDFAAALEWYAGRQRRFGGVPGTQGETVDA</sequence>
<dbReference type="NCBIfam" id="TIGR00055">
    <property type="entry name" value="uppS"/>
    <property type="match status" value="1"/>
</dbReference>
<keyword evidence="2" id="KW-0573">Peptidoglycan synthesis</keyword>
<keyword evidence="2" id="KW-0961">Cell wall biogenesis/degradation</keyword>
<dbReference type="FunFam" id="3.40.1180.10:FF:000001">
    <property type="entry name" value="(2E,6E)-farnesyl-diphosphate-specific ditrans,polycis-undecaprenyl-diphosphate synthase"/>
    <property type="match status" value="1"/>
</dbReference>
<name>A0A1V2ZVX0_9GAMM</name>
<feature type="active site" evidence="2">
    <location>
        <position position="23"/>
    </location>
</feature>
<feature type="binding site" evidence="2">
    <location>
        <position position="40"/>
    </location>
    <ligand>
        <name>substrate</name>
    </ligand>
</feature>
<comment type="cofactor">
    <cofactor evidence="2">
        <name>Mg(2+)</name>
        <dbReference type="ChEBI" id="CHEBI:18420"/>
    </cofactor>
    <text evidence="2">Binds 2 magnesium ions per subunit.</text>
</comment>
<gene>
    <name evidence="2" type="primary">uppS</name>
    <name evidence="3" type="ORF">B1A74_11795</name>
</gene>
<feature type="binding site" evidence="2">
    <location>
        <begin position="68"/>
        <end position="70"/>
    </location>
    <ligand>
        <name>substrate</name>
    </ligand>
</feature>
<dbReference type="GO" id="GO:0071555">
    <property type="term" value="P:cell wall organization"/>
    <property type="evidence" value="ECO:0007669"/>
    <property type="project" value="UniProtKB-KW"/>
</dbReference>
<keyword evidence="1 2" id="KW-0808">Transferase</keyword>
<dbReference type="AlphaFoldDB" id="A0A1V2ZVX0"/>
<reference evidence="3 4" key="1">
    <citation type="submission" date="2017-02" db="EMBL/GenBank/DDBJ databases">
        <title>Genomic diversity within the haloalkaliphilic genus Thioalkalivibrio.</title>
        <authorList>
            <person name="Ahn A.-C."/>
            <person name="Meier-Kolthoff J."/>
            <person name="Overmars L."/>
            <person name="Richter M."/>
            <person name="Woyke T."/>
            <person name="Sorokin D.Y."/>
            <person name="Muyzer G."/>
        </authorList>
    </citation>
    <scope>NUCLEOTIDE SEQUENCE [LARGE SCALE GENOMIC DNA]</scope>
    <source>
        <strain evidence="3 4">HL17</strain>
    </source>
</reference>
<comment type="caution">
    <text evidence="3">The sequence shown here is derived from an EMBL/GenBank/DDBJ whole genome shotgun (WGS) entry which is preliminary data.</text>
</comment>
<feature type="active site" description="Proton acceptor" evidence="2">
    <location>
        <position position="71"/>
    </location>
</feature>
<dbReference type="HAMAP" id="MF_01139">
    <property type="entry name" value="ISPT"/>
    <property type="match status" value="1"/>
</dbReference>
<dbReference type="GO" id="GO:0016094">
    <property type="term" value="P:polyprenol biosynthetic process"/>
    <property type="evidence" value="ECO:0007669"/>
    <property type="project" value="TreeGrafter"/>
</dbReference>
<dbReference type="CDD" id="cd00475">
    <property type="entry name" value="Cis_IPPS"/>
    <property type="match status" value="1"/>
</dbReference>
<comment type="subunit">
    <text evidence="2">Homodimer.</text>
</comment>
<dbReference type="PANTHER" id="PTHR10291:SF0">
    <property type="entry name" value="DEHYDRODOLICHYL DIPHOSPHATE SYNTHASE 2"/>
    <property type="match status" value="1"/>
</dbReference>
<organism evidence="3 4">
    <name type="scientific">Thioalkalivibrio halophilus</name>
    <dbReference type="NCBI Taxonomy" id="252474"/>
    <lineage>
        <taxon>Bacteria</taxon>
        <taxon>Pseudomonadati</taxon>
        <taxon>Pseudomonadota</taxon>
        <taxon>Gammaproteobacteria</taxon>
        <taxon>Chromatiales</taxon>
        <taxon>Ectothiorhodospiraceae</taxon>
        <taxon>Thioalkalivibrio</taxon>
    </lineage>
</organism>
<dbReference type="PROSITE" id="PS01066">
    <property type="entry name" value="UPP_SYNTHASE"/>
    <property type="match status" value="1"/>
</dbReference>
<protein>
    <recommendedName>
        <fullName evidence="2">Ditrans,polycis-undecaprenyl-diphosphate synthase ((2E,6E)-farnesyl-diphosphate specific)</fullName>
        <ecNumber evidence="2">2.5.1.31</ecNumber>
    </recommendedName>
    <alternativeName>
        <fullName evidence="2">Ditrans,polycis-undecaprenylcistransferase</fullName>
    </alternativeName>
    <alternativeName>
        <fullName evidence="2">Undecaprenyl diphosphate synthase</fullName>
        <shortName evidence="2">UDS</shortName>
    </alternativeName>
    <alternativeName>
        <fullName evidence="2">Undecaprenyl pyrophosphate synthase</fullName>
        <shortName evidence="2">UPP synthase</shortName>
    </alternativeName>
</protein>
<dbReference type="GO" id="GO:0008360">
    <property type="term" value="P:regulation of cell shape"/>
    <property type="evidence" value="ECO:0007669"/>
    <property type="project" value="UniProtKB-KW"/>
</dbReference>
<dbReference type="Pfam" id="PF01255">
    <property type="entry name" value="Prenyltransf"/>
    <property type="match status" value="1"/>
</dbReference>
<dbReference type="GO" id="GO:0000287">
    <property type="term" value="F:magnesium ion binding"/>
    <property type="evidence" value="ECO:0007669"/>
    <property type="project" value="UniProtKB-UniRule"/>
</dbReference>
<evidence type="ECO:0000256" key="1">
    <source>
        <dbReference type="ARBA" id="ARBA00022679"/>
    </source>
</evidence>
<dbReference type="STRING" id="252474.B1A74_11795"/>
<dbReference type="SUPFAM" id="SSF64005">
    <property type="entry name" value="Undecaprenyl diphosphate synthase"/>
    <property type="match status" value="1"/>
</dbReference>
<comment type="catalytic activity">
    <reaction evidence="2">
        <text>8 isopentenyl diphosphate + (2E,6E)-farnesyl diphosphate = di-trans,octa-cis-undecaprenyl diphosphate + 8 diphosphate</text>
        <dbReference type="Rhea" id="RHEA:27551"/>
        <dbReference type="ChEBI" id="CHEBI:33019"/>
        <dbReference type="ChEBI" id="CHEBI:58405"/>
        <dbReference type="ChEBI" id="CHEBI:128769"/>
        <dbReference type="ChEBI" id="CHEBI:175763"/>
        <dbReference type="EC" id="2.5.1.31"/>
    </reaction>
</comment>
<feature type="binding site" evidence="2">
    <location>
        <position position="28"/>
    </location>
    <ligand>
        <name>substrate</name>
    </ligand>
</feature>
<dbReference type="InterPro" id="IPR036424">
    <property type="entry name" value="UPP_synth-like_sf"/>
</dbReference>
<comment type="function">
    <text evidence="2">Catalyzes the sequential condensation of isopentenyl diphosphate (IPP) with (2E,6E)-farnesyl diphosphate (E,E-FPP) to yield (2Z,6Z,10Z,14Z,18Z,22Z,26Z,30Z,34E,38E)-undecaprenyl diphosphate (di-trans,octa-cis-UPP). UPP is the precursor of glycosyl carrier lipid in the biosynthesis of bacterial cell wall polysaccharide components such as peptidoglycan and lipopolysaccharide.</text>
</comment>
<dbReference type="GO" id="GO:0005829">
    <property type="term" value="C:cytosol"/>
    <property type="evidence" value="ECO:0007669"/>
    <property type="project" value="TreeGrafter"/>
</dbReference>
<feature type="binding site" evidence="2">
    <location>
        <position position="74"/>
    </location>
    <ligand>
        <name>substrate</name>
    </ligand>
</feature>
<feature type="binding site" evidence="2">
    <location>
        <position position="188"/>
    </location>
    <ligand>
        <name>substrate</name>
    </ligand>
</feature>
<keyword evidence="2" id="KW-0479">Metal-binding</keyword>
<feature type="binding site" evidence="2">
    <location>
        <begin position="24"/>
        <end position="27"/>
    </location>
    <ligand>
        <name>substrate</name>
    </ligand>
</feature>
<dbReference type="GO" id="GO:0009252">
    <property type="term" value="P:peptidoglycan biosynthetic process"/>
    <property type="evidence" value="ECO:0007669"/>
    <property type="project" value="UniProtKB-UniRule"/>
</dbReference>
<dbReference type="Gene3D" id="3.40.1180.10">
    <property type="entry name" value="Decaprenyl diphosphate synthase-like"/>
    <property type="match status" value="1"/>
</dbReference>
<dbReference type="EMBL" id="MUZR01000054">
    <property type="protein sequence ID" value="OOC09282.1"/>
    <property type="molecule type" value="Genomic_DNA"/>
</dbReference>
<dbReference type="OrthoDB" id="4191603at2"/>
<proteinExistence type="inferred from homology"/>
<dbReference type="PANTHER" id="PTHR10291">
    <property type="entry name" value="DEHYDRODOLICHYL DIPHOSPHATE SYNTHASE FAMILY MEMBER"/>
    <property type="match status" value="1"/>
</dbReference>
<accession>A0A1V2ZVX0</accession>
<feature type="binding site" evidence="2">
    <location>
        <position position="207"/>
    </location>
    <ligand>
        <name>Mg(2+)</name>
        <dbReference type="ChEBI" id="CHEBI:18420"/>
    </ligand>
</feature>
<keyword evidence="2" id="KW-0133">Cell shape</keyword>
<comment type="similarity">
    <text evidence="2">Belongs to the UPP synthase family.</text>
</comment>
<dbReference type="GO" id="GO:0008834">
    <property type="term" value="F:ditrans,polycis-undecaprenyl-diphosphate synthase [(2E,6E)-farnesyl-diphosphate specific] activity"/>
    <property type="evidence" value="ECO:0007669"/>
    <property type="project" value="UniProtKB-UniRule"/>
</dbReference>
<dbReference type="InterPro" id="IPR018520">
    <property type="entry name" value="UPP_synth-like_CS"/>
</dbReference>
<evidence type="ECO:0000256" key="2">
    <source>
        <dbReference type="HAMAP-Rule" id="MF_01139"/>
    </source>
</evidence>
<feature type="binding site" evidence="2">
    <location>
        <position position="23"/>
    </location>
    <ligand>
        <name>Mg(2+)</name>
        <dbReference type="ChEBI" id="CHEBI:18420"/>
    </ligand>
</feature>
<evidence type="ECO:0000313" key="4">
    <source>
        <dbReference type="Proteomes" id="UP000189177"/>
    </source>
</evidence>
<dbReference type="Proteomes" id="UP000189177">
    <property type="component" value="Unassembled WGS sequence"/>
</dbReference>
<dbReference type="RefSeq" id="WP_077244744.1">
    <property type="nucleotide sequence ID" value="NZ_MUZR01000054.1"/>
</dbReference>
<feature type="binding site" evidence="2">
    <location>
        <position position="36"/>
    </location>
    <ligand>
        <name>substrate</name>
    </ligand>
</feature>
<feature type="binding site" evidence="2">
    <location>
        <position position="72"/>
    </location>
    <ligand>
        <name>substrate</name>
    </ligand>
</feature>
<keyword evidence="4" id="KW-1185">Reference proteome</keyword>